<feature type="domain" description="3-deoxy-D-manno-octulosonic-acid transferase N-terminal" evidence="2">
    <location>
        <begin position="21"/>
        <end position="198"/>
    </location>
</feature>
<dbReference type="PANTHER" id="PTHR42755:SF1">
    <property type="entry name" value="3-DEOXY-D-MANNO-OCTULOSONIC ACID TRANSFERASE, MITOCHONDRIAL-RELATED"/>
    <property type="match status" value="1"/>
</dbReference>
<gene>
    <name evidence="3" type="ORF">METZ01_LOCUS453129</name>
</gene>
<keyword evidence="1" id="KW-0808">Transferase</keyword>
<dbReference type="InterPro" id="IPR007507">
    <property type="entry name" value="Glycos_transf_N"/>
</dbReference>
<evidence type="ECO:0000256" key="1">
    <source>
        <dbReference type="ARBA" id="ARBA00022679"/>
    </source>
</evidence>
<feature type="non-terminal residue" evidence="3">
    <location>
        <position position="1"/>
    </location>
</feature>
<dbReference type="Gene3D" id="3.40.50.11720">
    <property type="entry name" value="3-Deoxy-D-manno-octulosonic-acid transferase, N-terminal domain"/>
    <property type="match status" value="1"/>
</dbReference>
<proteinExistence type="predicted"/>
<dbReference type="Pfam" id="PF04413">
    <property type="entry name" value="Glycos_transf_N"/>
    <property type="match status" value="1"/>
</dbReference>
<dbReference type="EMBL" id="UINC01187512">
    <property type="protein sequence ID" value="SVE00275.1"/>
    <property type="molecule type" value="Genomic_DNA"/>
</dbReference>
<feature type="non-terminal residue" evidence="3">
    <location>
        <position position="255"/>
    </location>
</feature>
<organism evidence="3">
    <name type="scientific">marine metagenome</name>
    <dbReference type="NCBI Taxonomy" id="408172"/>
    <lineage>
        <taxon>unclassified sequences</taxon>
        <taxon>metagenomes</taxon>
        <taxon>ecological metagenomes</taxon>
    </lineage>
</organism>
<dbReference type="Gene3D" id="3.40.50.2000">
    <property type="entry name" value="Glycogen Phosphorylase B"/>
    <property type="match status" value="1"/>
</dbReference>
<dbReference type="InterPro" id="IPR038107">
    <property type="entry name" value="Glycos_transf_N_sf"/>
</dbReference>
<dbReference type="AlphaFoldDB" id="A0A382ZZ97"/>
<dbReference type="InterPro" id="IPR039901">
    <property type="entry name" value="Kdotransferase"/>
</dbReference>
<evidence type="ECO:0000259" key="2">
    <source>
        <dbReference type="Pfam" id="PF04413"/>
    </source>
</evidence>
<name>A0A382ZZ97_9ZZZZ</name>
<sequence>FPFAPIYLYFRKLRKKEDSARYKEKLSKINTPRGEGFLIWLHMASVGEAMSTLPLIENFIQEEKIKKILLTSITFSSGKILEKRYEKNSKIVHQFLPLDVPVLTNKFLEHWKPNLSIFIDSEIWPNLITQVSKRKIPLLLLNARITEKTFKRWKLLMNFAKKIFEKFDLCIVSNKESENFLKILGAKNIKNYGNLKYSNIKTDLSKKLDSIFVKKIENRKIWCAASTHSPEEILCAKSHIKIKKDFNEILTIIIP</sequence>
<dbReference type="GO" id="GO:0005886">
    <property type="term" value="C:plasma membrane"/>
    <property type="evidence" value="ECO:0007669"/>
    <property type="project" value="TreeGrafter"/>
</dbReference>
<evidence type="ECO:0000313" key="3">
    <source>
        <dbReference type="EMBL" id="SVE00275.1"/>
    </source>
</evidence>
<reference evidence="3" key="1">
    <citation type="submission" date="2018-05" db="EMBL/GenBank/DDBJ databases">
        <authorList>
            <person name="Lanie J.A."/>
            <person name="Ng W.-L."/>
            <person name="Kazmierczak K.M."/>
            <person name="Andrzejewski T.M."/>
            <person name="Davidsen T.M."/>
            <person name="Wayne K.J."/>
            <person name="Tettelin H."/>
            <person name="Glass J.I."/>
            <person name="Rusch D."/>
            <person name="Podicherti R."/>
            <person name="Tsui H.-C.T."/>
            <person name="Winkler M.E."/>
        </authorList>
    </citation>
    <scope>NUCLEOTIDE SEQUENCE</scope>
</reference>
<accession>A0A382ZZ97</accession>
<dbReference type="PANTHER" id="PTHR42755">
    <property type="entry name" value="3-DEOXY-MANNO-OCTULOSONATE CYTIDYLYLTRANSFERASE"/>
    <property type="match status" value="1"/>
</dbReference>
<protein>
    <recommendedName>
        <fullName evidence="2">3-deoxy-D-manno-octulosonic-acid transferase N-terminal domain-containing protein</fullName>
    </recommendedName>
</protein>
<dbReference type="GO" id="GO:0009245">
    <property type="term" value="P:lipid A biosynthetic process"/>
    <property type="evidence" value="ECO:0007669"/>
    <property type="project" value="TreeGrafter"/>
</dbReference>
<dbReference type="GO" id="GO:0016740">
    <property type="term" value="F:transferase activity"/>
    <property type="evidence" value="ECO:0007669"/>
    <property type="project" value="UniProtKB-KW"/>
</dbReference>